<organism evidence="1 2">
    <name type="scientific">Thermatribacter velox</name>
    <dbReference type="NCBI Taxonomy" id="3039681"/>
    <lineage>
        <taxon>Bacteria</taxon>
        <taxon>Pseudomonadati</taxon>
        <taxon>Atribacterota</taxon>
        <taxon>Atribacteria</taxon>
        <taxon>Atribacterales</taxon>
        <taxon>Thermatribacteraceae</taxon>
        <taxon>Thermatribacter</taxon>
    </lineage>
</organism>
<sequence length="160" mass="18172">MIKKRKSWREKLTDKKDLPKIVRVSSKVAVRWGVRPGDTMVIPSPLEVDEVMRKVPPGKVITINQIRQFLAKKHGVTIACPITTGIFAWIAAHASEEAKNEGEENTTPYWRTLKANGEINPKYPGGVEHQKRLLESEGHQVIKKGQKYLVADYKESLFEI</sequence>
<dbReference type="InterPro" id="IPR036388">
    <property type="entry name" value="WH-like_DNA-bd_sf"/>
</dbReference>
<dbReference type="RefSeq" id="WP_369017273.1">
    <property type="nucleotide sequence ID" value="NZ_CP121689.1"/>
</dbReference>
<reference evidence="1 2" key="1">
    <citation type="submission" date="2023-03" db="EMBL/GenBank/DDBJ databases">
        <title>Novel Species.</title>
        <authorList>
            <person name="Ma S."/>
        </authorList>
    </citation>
    <scope>NUCLEOTIDE SEQUENCE [LARGE SCALE GENOMIC DNA]</scope>
    <source>
        <strain evidence="1 2">B11</strain>
    </source>
</reference>
<dbReference type="Proteomes" id="UP001461341">
    <property type="component" value="Chromosome"/>
</dbReference>
<dbReference type="Gene3D" id="1.10.10.10">
    <property type="entry name" value="Winged helix-like DNA-binding domain superfamily/Winged helix DNA-binding domain"/>
    <property type="match status" value="1"/>
</dbReference>
<gene>
    <name evidence="1" type="ORF">QBE54_05865</name>
</gene>
<dbReference type="EMBL" id="CP121689">
    <property type="protein sequence ID" value="WZL75127.1"/>
    <property type="molecule type" value="Genomic_DNA"/>
</dbReference>
<evidence type="ECO:0000313" key="2">
    <source>
        <dbReference type="Proteomes" id="UP001461341"/>
    </source>
</evidence>
<evidence type="ECO:0000313" key="1">
    <source>
        <dbReference type="EMBL" id="WZL75127.1"/>
    </source>
</evidence>
<proteinExistence type="predicted"/>
<keyword evidence="2" id="KW-1185">Reference proteome</keyword>
<protein>
    <submittedName>
        <fullName evidence="1">MGMT family protein</fullName>
    </submittedName>
</protein>
<name>A0ABZ2Y8C2_9BACT</name>
<accession>A0ABZ2Y8C2</accession>